<proteinExistence type="predicted"/>
<dbReference type="AlphaFoldDB" id="A0A1L5NX99"/>
<organism evidence="2 3">
    <name type="scientific">Rhizobium gallicum</name>
    <dbReference type="NCBI Taxonomy" id="56730"/>
    <lineage>
        <taxon>Bacteria</taxon>
        <taxon>Pseudomonadati</taxon>
        <taxon>Pseudomonadota</taxon>
        <taxon>Alphaproteobacteria</taxon>
        <taxon>Hyphomicrobiales</taxon>
        <taxon>Rhizobiaceae</taxon>
        <taxon>Rhizobium/Agrobacterium group</taxon>
        <taxon>Rhizobium</taxon>
    </lineage>
</organism>
<feature type="region of interest" description="Disordered" evidence="1">
    <location>
        <begin position="46"/>
        <end position="79"/>
    </location>
</feature>
<evidence type="ECO:0000313" key="2">
    <source>
        <dbReference type="EMBL" id="APO72489.1"/>
    </source>
</evidence>
<accession>A0A1L5NX99</accession>
<geneLocation type="plasmid" evidence="3">
    <name>prgalie4872d</name>
</geneLocation>
<sequence length="79" mass="8483">MTCTMGSEELLMDGLKSQRKAFKSLPRHDRPVGVVAVLHARLRAFSSAGQPPGGTSERPSIDEHADMDTFAATNTGLPM</sequence>
<gene>
    <name evidence="2" type="ORF">IE4872_PD01972</name>
</gene>
<evidence type="ECO:0000313" key="3">
    <source>
        <dbReference type="Proteomes" id="UP000184749"/>
    </source>
</evidence>
<dbReference type="EMBL" id="CP017105">
    <property type="protein sequence ID" value="APO72489.1"/>
    <property type="molecule type" value="Genomic_DNA"/>
</dbReference>
<name>A0A1L5NX99_9HYPH</name>
<protein>
    <submittedName>
        <fullName evidence="2">Uncharacterized protein</fullName>
    </submittedName>
</protein>
<keyword evidence="2" id="KW-0614">Plasmid</keyword>
<evidence type="ECO:0000256" key="1">
    <source>
        <dbReference type="SAM" id="MobiDB-lite"/>
    </source>
</evidence>
<dbReference type="Proteomes" id="UP000184749">
    <property type="component" value="Plasmid pRgalIE4872d"/>
</dbReference>
<reference evidence="2 3" key="1">
    <citation type="submission" date="2016-09" db="EMBL/GenBank/DDBJ databases">
        <title>The complete genome sequences of Rhizobium gallicum, symbiovars gallicum and phaseoli, symbionts associated to common bean (Phaseolus vulgaris).</title>
        <authorList>
            <person name="Bustos P."/>
            <person name="Santamaria R.I."/>
            <person name="Perez-Carrascal O.M."/>
            <person name="Juarez S."/>
            <person name="Lozano L."/>
            <person name="Martinez-Flores I."/>
            <person name="Martinez-Romero E."/>
            <person name="Cevallos M."/>
            <person name="Romero D."/>
            <person name="Davila G."/>
            <person name="Gonzalez V."/>
        </authorList>
    </citation>
    <scope>NUCLEOTIDE SEQUENCE [LARGE SCALE GENOMIC DNA]</scope>
    <source>
        <strain evidence="2 3">IE4872</strain>
        <plasmid evidence="3">prgalie4872d</plasmid>
    </source>
</reference>